<proteinExistence type="predicted"/>
<evidence type="ECO:0000313" key="1">
    <source>
        <dbReference type="EMBL" id="AEA07291.1"/>
    </source>
</evidence>
<accession>F2WM18</accession>
<dbReference type="OrthoDB" id="39319at10239"/>
<evidence type="ECO:0000313" key="2">
    <source>
        <dbReference type="Proteomes" id="UP000203366"/>
    </source>
</evidence>
<dbReference type="GeneID" id="10400023"/>
<reference evidence="1 2" key="1">
    <citation type="journal article" date="2011" name="Environ. Microbiol.">
        <title>Lausannevirus, a giant amoebal virus encoding histone doublets.</title>
        <authorList>
            <person name="Thomas V."/>
            <person name="Bertelli C."/>
            <person name="Collyn F."/>
            <person name="Casson N."/>
            <person name="Telenti A."/>
            <person name="Goesmann A."/>
            <person name="Croxatto A."/>
            <person name="Greub G."/>
        </authorList>
    </citation>
    <scope>NUCLEOTIDE SEQUENCE [LARGE SCALE GENOMIC DNA]</scope>
    <source>
        <strain evidence="1">7715</strain>
    </source>
</reference>
<gene>
    <name evidence="1" type="ORF">LAU_0441</name>
</gene>
<dbReference type="Proteomes" id="UP000203366">
    <property type="component" value="Segment"/>
</dbReference>
<protein>
    <submittedName>
        <fullName evidence="1">Uncharacterized protein</fullName>
    </submittedName>
</protein>
<dbReference type="EMBL" id="HQ113105">
    <property type="protein sequence ID" value="AEA07291.1"/>
    <property type="molecule type" value="Genomic_DNA"/>
</dbReference>
<organism evidence="1 2">
    <name type="scientific">Lausannevirus</name>
    <dbReference type="NCBI Taxonomy" id="999883"/>
    <lineage>
        <taxon>Viruses</taxon>
        <taxon>Varidnaviria</taxon>
        <taxon>Bamfordvirae</taxon>
        <taxon>Nucleocytoviricota</taxon>
        <taxon>Megaviricetes</taxon>
        <taxon>Pimascovirales</taxon>
        <taxon>Pimascovirales incertae sedis</taxon>
        <taxon>Marseilleviridae</taxon>
        <taxon>Losannavirus</taxon>
        <taxon>Losannavirus lausannense</taxon>
    </lineage>
</organism>
<dbReference type="KEGG" id="vg:10400023"/>
<sequence length="61" mass="7287">MGYKNFSKEQLEDLLQRVLDARKKTERNISEGKGDRTKLYGFLGELKGEEIRVLEEMRRRQ</sequence>
<keyword evidence="2" id="KW-1185">Reference proteome</keyword>
<name>F2WM18_9VIRU</name>
<dbReference type="RefSeq" id="YP_004347403.1">
    <property type="nucleotide sequence ID" value="NC_015326.1"/>
</dbReference>